<proteinExistence type="predicted"/>
<dbReference type="Proteomes" id="UP001530400">
    <property type="component" value="Unassembled WGS sequence"/>
</dbReference>
<evidence type="ECO:0000313" key="2">
    <source>
        <dbReference type="Proteomes" id="UP001530400"/>
    </source>
</evidence>
<dbReference type="AlphaFoldDB" id="A0ABD3Q1F1"/>
<name>A0ABD3Q1F1_9STRA</name>
<gene>
    <name evidence="1" type="ORF">ACHAWO_007831</name>
</gene>
<keyword evidence="2" id="KW-1185">Reference proteome</keyword>
<sequence>MAAERMGEVDNAVAGTGLGGMDMESIGAMLKDMDPEAIGEMMAEYMKDPQVQEMYKGMQGAMEELMNMDSEQLKAQMQEAMEMLTSGDMQQSIMAQKDQVLAMMEAQGTATPEEIAEYRADPAKFEAAMSKAFGDMKQIFSDPKNLEQAAQMVKGFGSVMSDPKAAMSKLGDVLKDALADDDKIEEARLQLLNDPEIAGNKAISDMFSTDEMKELLNDPVKWRKSVKEGQQMLFADDEKAGGIGMGEL</sequence>
<organism evidence="1 2">
    <name type="scientific">Cyclotella atomus</name>
    <dbReference type="NCBI Taxonomy" id="382360"/>
    <lineage>
        <taxon>Eukaryota</taxon>
        <taxon>Sar</taxon>
        <taxon>Stramenopiles</taxon>
        <taxon>Ochrophyta</taxon>
        <taxon>Bacillariophyta</taxon>
        <taxon>Coscinodiscophyceae</taxon>
        <taxon>Thalassiosirophycidae</taxon>
        <taxon>Stephanodiscales</taxon>
        <taxon>Stephanodiscaceae</taxon>
        <taxon>Cyclotella</taxon>
    </lineage>
</organism>
<comment type="caution">
    <text evidence="1">The sequence shown here is derived from an EMBL/GenBank/DDBJ whole genome shotgun (WGS) entry which is preliminary data.</text>
</comment>
<accession>A0ABD3Q1F1</accession>
<protein>
    <submittedName>
        <fullName evidence="1">Uncharacterized protein</fullName>
    </submittedName>
</protein>
<dbReference type="EMBL" id="JALLPJ020000392">
    <property type="protein sequence ID" value="KAL3793426.1"/>
    <property type="molecule type" value="Genomic_DNA"/>
</dbReference>
<reference evidence="1 2" key="1">
    <citation type="submission" date="2024-10" db="EMBL/GenBank/DDBJ databases">
        <title>Updated reference genomes for cyclostephanoid diatoms.</title>
        <authorList>
            <person name="Roberts W.R."/>
            <person name="Alverson A.J."/>
        </authorList>
    </citation>
    <scope>NUCLEOTIDE SEQUENCE [LARGE SCALE GENOMIC DNA]</scope>
    <source>
        <strain evidence="1 2">AJA010-31</strain>
    </source>
</reference>
<evidence type="ECO:0000313" key="1">
    <source>
        <dbReference type="EMBL" id="KAL3793426.1"/>
    </source>
</evidence>